<organism evidence="2 3">
    <name type="scientific">Lentinula raphanica</name>
    <dbReference type="NCBI Taxonomy" id="153919"/>
    <lineage>
        <taxon>Eukaryota</taxon>
        <taxon>Fungi</taxon>
        <taxon>Dikarya</taxon>
        <taxon>Basidiomycota</taxon>
        <taxon>Agaricomycotina</taxon>
        <taxon>Agaricomycetes</taxon>
        <taxon>Agaricomycetidae</taxon>
        <taxon>Agaricales</taxon>
        <taxon>Marasmiineae</taxon>
        <taxon>Omphalotaceae</taxon>
        <taxon>Lentinula</taxon>
    </lineage>
</organism>
<keyword evidence="3" id="KW-1185">Reference proteome</keyword>
<dbReference type="EMBL" id="MU806119">
    <property type="protein sequence ID" value="KAJ3839588.1"/>
    <property type="molecule type" value="Genomic_DNA"/>
</dbReference>
<evidence type="ECO:0000313" key="3">
    <source>
        <dbReference type="Proteomes" id="UP001163846"/>
    </source>
</evidence>
<reference evidence="2" key="1">
    <citation type="submission" date="2022-08" db="EMBL/GenBank/DDBJ databases">
        <authorList>
            <consortium name="DOE Joint Genome Institute"/>
            <person name="Min B."/>
            <person name="Riley R."/>
            <person name="Sierra-Patev S."/>
            <person name="Naranjo-Ortiz M."/>
            <person name="Looney B."/>
            <person name="Konkel Z."/>
            <person name="Slot J.C."/>
            <person name="Sakamoto Y."/>
            <person name="Steenwyk J.L."/>
            <person name="Rokas A."/>
            <person name="Carro J."/>
            <person name="Camarero S."/>
            <person name="Ferreira P."/>
            <person name="Molpeceres G."/>
            <person name="Ruiz-Duenas F.J."/>
            <person name="Serrano A."/>
            <person name="Henrissat B."/>
            <person name="Drula E."/>
            <person name="Hughes K.W."/>
            <person name="Mata J.L."/>
            <person name="Ishikawa N.K."/>
            <person name="Vargas-Isla R."/>
            <person name="Ushijima S."/>
            <person name="Smith C.A."/>
            <person name="Ahrendt S."/>
            <person name="Andreopoulos W."/>
            <person name="He G."/>
            <person name="Labutti K."/>
            <person name="Lipzen A."/>
            <person name="Ng V."/>
            <person name="Sandor L."/>
            <person name="Barry K."/>
            <person name="Martinez A.T."/>
            <person name="Xiao Y."/>
            <person name="Gibbons J.G."/>
            <person name="Terashima K."/>
            <person name="Hibbett D.S."/>
            <person name="Grigoriev I.V."/>
        </authorList>
    </citation>
    <scope>NUCLEOTIDE SEQUENCE</scope>
    <source>
        <strain evidence="2">TFB9207</strain>
    </source>
</reference>
<comment type="caution">
    <text evidence="2">The sequence shown here is derived from an EMBL/GenBank/DDBJ whole genome shotgun (WGS) entry which is preliminary data.</text>
</comment>
<accession>A0AA38PAZ0</accession>
<protein>
    <submittedName>
        <fullName evidence="2">Uncharacterized protein</fullName>
    </submittedName>
</protein>
<feature type="compositionally biased region" description="Low complexity" evidence="1">
    <location>
        <begin position="527"/>
        <end position="542"/>
    </location>
</feature>
<name>A0AA38PAZ0_9AGAR</name>
<feature type="region of interest" description="Disordered" evidence="1">
    <location>
        <begin position="525"/>
        <end position="547"/>
    </location>
</feature>
<evidence type="ECO:0000256" key="1">
    <source>
        <dbReference type="SAM" id="MobiDB-lite"/>
    </source>
</evidence>
<gene>
    <name evidence="2" type="ORF">F5878DRAFT_615931</name>
</gene>
<dbReference type="AlphaFoldDB" id="A0AA38PAZ0"/>
<dbReference type="Proteomes" id="UP001163846">
    <property type="component" value="Unassembled WGS sequence"/>
</dbReference>
<sequence length="674" mass="75401">MVSRIHTLQKTLFESTDGYIYPPSPPPTTTALQTLHRLLSPSLTASDYHTARRILLDLTSLQTRIPHSPAFLFPATYALSLPTASQQLSDFTLWFTYYPTRRRNPTKYPKFPNVLRAAHLTLYPSLALLLARKGYSGYVNNFILPTLARYSPPSDFVSFFAEYRAKIRGYDARQAALQSRYARTAAMRYLTDAGHVAQALALAPPVVINKRRVQRQTTTVVIGKSTSLSKTLWRLSRALCSPNPKHFPRTNELVEFFISYISHRSDRLPPKNALSLLHTHTLRFSPISLRALSHLLFAHFVLLFRLGTHPNPIQSTLPPIGPPALISLLSLFNTFFHPQGIPQSHLHSHIPHPQSPSSSYLQTLLALSPSHLPPLFPTRLHISLIWQSLAHLAPSPDVLSLLYDELVSFASGKPNGQSLVTPPSWTLTTPSSSTHPLPSPIISECFTPFLIPLLRSPSSSHTPTSILRTLLSLRLSPTIHHYTEFARYWAYNAQEDNVWLVLDRLESEHGQMSGVERDRELLRELESASPQRPPSASAQARPGSDARLPAPDLPLYIALMRAVLSSPNYHSRSPPSTPPFLPTSPSSPYTPPFPPYSPYPGTHRRLLALCHLWSRMERRFGREWLLGQLNPEATPTFTSNPNSKVNAYLQKVVGDWYSLASASSSSLNSRSSSP</sequence>
<feature type="region of interest" description="Disordered" evidence="1">
    <location>
        <begin position="568"/>
        <end position="587"/>
    </location>
</feature>
<proteinExistence type="predicted"/>
<evidence type="ECO:0000313" key="2">
    <source>
        <dbReference type="EMBL" id="KAJ3839588.1"/>
    </source>
</evidence>